<evidence type="ECO:0000256" key="5">
    <source>
        <dbReference type="ARBA" id="ARBA00022694"/>
    </source>
</evidence>
<evidence type="ECO:0000256" key="7">
    <source>
        <dbReference type="ARBA" id="ARBA00022884"/>
    </source>
</evidence>
<comment type="catalytic activity">
    <reaction evidence="9">
        <text>5,6-dihydrouridine(20) in tRNA + NAD(+) = uridine(20) in tRNA + NADH + H(+)</text>
        <dbReference type="Rhea" id="RHEA:53340"/>
        <dbReference type="Rhea" id="RHEA-COMP:13533"/>
        <dbReference type="Rhea" id="RHEA-COMP:13534"/>
        <dbReference type="ChEBI" id="CHEBI:15378"/>
        <dbReference type="ChEBI" id="CHEBI:57540"/>
        <dbReference type="ChEBI" id="CHEBI:57945"/>
        <dbReference type="ChEBI" id="CHEBI:65315"/>
        <dbReference type="ChEBI" id="CHEBI:74443"/>
        <dbReference type="EC" id="1.3.1.91"/>
    </reaction>
</comment>
<dbReference type="InterPro" id="IPR035587">
    <property type="entry name" value="DUS-like_FMN-bd"/>
</dbReference>
<dbReference type="PANTHER" id="PTHR42907:SF1">
    <property type="entry name" value="FMN-LINKED OXIDOREDUCTASES SUPERFAMILY PROTEIN"/>
    <property type="match status" value="1"/>
</dbReference>
<comment type="cofactor">
    <cofactor evidence="1 9 10 12">
        <name>FMN</name>
        <dbReference type="ChEBI" id="CHEBI:58210"/>
    </cofactor>
</comment>
<dbReference type="GO" id="GO:0102264">
    <property type="term" value="F:tRNA-dihydrouridine20 synthase activity"/>
    <property type="evidence" value="ECO:0007669"/>
    <property type="project" value="UniProtKB-EC"/>
</dbReference>
<feature type="site" description="Interacts with tRNA; defines subfamily-specific binding signature" evidence="9">
    <location>
        <position position="179"/>
    </location>
</feature>
<comment type="similarity">
    <text evidence="10">Belongs to the dus family.</text>
</comment>
<keyword evidence="7 9" id="KW-0694">RNA-binding</keyword>
<dbReference type="InterPro" id="IPR013785">
    <property type="entry name" value="Aldolase_TIM"/>
</dbReference>
<evidence type="ECO:0000256" key="2">
    <source>
        <dbReference type="ARBA" id="ARBA00022555"/>
    </source>
</evidence>
<feature type="binding site" evidence="9 12">
    <location>
        <position position="167"/>
    </location>
    <ligand>
        <name>FMN</name>
        <dbReference type="ChEBI" id="CHEBI:58210"/>
    </ligand>
</feature>
<evidence type="ECO:0000259" key="13">
    <source>
        <dbReference type="Pfam" id="PF01207"/>
    </source>
</evidence>
<dbReference type="AlphaFoldDB" id="A0A364LLX9"/>
<name>A0A364LLX9_9GAMM</name>
<dbReference type="RefSeq" id="WP_112218420.1">
    <property type="nucleotide sequence ID" value="NZ_MVJN01000002.1"/>
</dbReference>
<comment type="caution">
    <text evidence="14">The sequence shown here is derived from an EMBL/GenBank/DDBJ whole genome shotgun (WGS) entry which is preliminary data.</text>
</comment>
<proteinExistence type="inferred from homology"/>
<keyword evidence="2 9" id="KW-0820">tRNA-binding</keyword>
<feature type="binding site" evidence="9 12">
    <location>
        <position position="66"/>
    </location>
    <ligand>
        <name>FMN</name>
        <dbReference type="ChEBI" id="CHEBI:58210"/>
    </ligand>
</feature>
<feature type="site" description="Interacts with tRNA" evidence="9">
    <location>
        <position position="182"/>
    </location>
</feature>
<comment type="catalytic activity">
    <reaction evidence="9">
        <text>5,6-dihydrouridine(20) in tRNA + NADP(+) = uridine(20) in tRNA + NADPH + H(+)</text>
        <dbReference type="Rhea" id="RHEA:53336"/>
        <dbReference type="Rhea" id="RHEA-COMP:13533"/>
        <dbReference type="Rhea" id="RHEA-COMP:13534"/>
        <dbReference type="ChEBI" id="CHEBI:15378"/>
        <dbReference type="ChEBI" id="CHEBI:57783"/>
        <dbReference type="ChEBI" id="CHEBI:58349"/>
        <dbReference type="ChEBI" id="CHEBI:65315"/>
        <dbReference type="ChEBI" id="CHEBI:74443"/>
        <dbReference type="EC" id="1.3.1.91"/>
    </reaction>
</comment>
<evidence type="ECO:0000256" key="11">
    <source>
        <dbReference type="PIRSR" id="PIRSR006621-1"/>
    </source>
</evidence>
<dbReference type="InterPro" id="IPR001269">
    <property type="entry name" value="DUS_fam"/>
</dbReference>
<accession>A0A364LLX9</accession>
<keyword evidence="12" id="KW-0547">Nucleotide-binding</keyword>
<dbReference type="EMBL" id="MVJN01000002">
    <property type="protein sequence ID" value="RAP37873.1"/>
    <property type="molecule type" value="Genomic_DNA"/>
</dbReference>
<comment type="catalytic activity">
    <reaction evidence="9">
        <text>5,6-dihydrouridine(20a) in tRNA + NADP(+) = uridine(20a) in tRNA + NADPH + H(+)</text>
        <dbReference type="Rhea" id="RHEA:53344"/>
        <dbReference type="Rhea" id="RHEA-COMP:13535"/>
        <dbReference type="Rhea" id="RHEA-COMP:13536"/>
        <dbReference type="ChEBI" id="CHEBI:15378"/>
        <dbReference type="ChEBI" id="CHEBI:57783"/>
        <dbReference type="ChEBI" id="CHEBI:58349"/>
        <dbReference type="ChEBI" id="CHEBI:65315"/>
        <dbReference type="ChEBI" id="CHEBI:74443"/>
    </reaction>
</comment>
<dbReference type="GO" id="GO:0000049">
    <property type="term" value="F:tRNA binding"/>
    <property type="evidence" value="ECO:0007669"/>
    <property type="project" value="UniProtKB-UniRule"/>
</dbReference>
<evidence type="ECO:0000256" key="4">
    <source>
        <dbReference type="ARBA" id="ARBA00022643"/>
    </source>
</evidence>
<dbReference type="CDD" id="cd02801">
    <property type="entry name" value="DUS_like_FMN"/>
    <property type="match status" value="1"/>
</dbReference>
<evidence type="ECO:0000256" key="9">
    <source>
        <dbReference type="HAMAP-Rule" id="MF_02041"/>
    </source>
</evidence>
<evidence type="ECO:0000256" key="6">
    <source>
        <dbReference type="ARBA" id="ARBA00022857"/>
    </source>
</evidence>
<feature type="domain" description="DUS-like FMN-binding" evidence="13">
    <location>
        <begin position="12"/>
        <end position="310"/>
    </location>
</feature>
<dbReference type="PROSITE" id="PS01136">
    <property type="entry name" value="UPF0034"/>
    <property type="match status" value="1"/>
</dbReference>
<evidence type="ECO:0000256" key="1">
    <source>
        <dbReference type="ARBA" id="ARBA00001917"/>
    </source>
</evidence>
<keyword evidence="4 9" id="KW-0288">FMN</keyword>
<organism evidence="14 15">
    <name type="scientific">Legionella quinlivanii</name>
    <dbReference type="NCBI Taxonomy" id="45073"/>
    <lineage>
        <taxon>Bacteria</taxon>
        <taxon>Pseudomonadati</taxon>
        <taxon>Pseudomonadota</taxon>
        <taxon>Gammaproteobacteria</taxon>
        <taxon>Legionellales</taxon>
        <taxon>Legionellaceae</taxon>
        <taxon>Legionella</taxon>
    </lineage>
</organism>
<dbReference type="GO" id="GO:0102266">
    <property type="term" value="F:tRNA-dihydrouridine20a synthase activity"/>
    <property type="evidence" value="ECO:0007669"/>
    <property type="project" value="RHEA"/>
</dbReference>
<dbReference type="Gene3D" id="1.20.120.1460">
    <property type="match status" value="1"/>
</dbReference>
<dbReference type="GO" id="GO:0010181">
    <property type="term" value="F:FMN binding"/>
    <property type="evidence" value="ECO:0007669"/>
    <property type="project" value="UniProtKB-UniRule"/>
</dbReference>
<reference evidence="14 15" key="1">
    <citation type="submission" date="2017-02" db="EMBL/GenBank/DDBJ databases">
        <title>Legionella quilivanii strain from human: case report and whole genome sequencing analysis.</title>
        <authorList>
            <person name="Lalancette C."/>
            <person name="Leduc J.-M."/>
            <person name="Levesque S."/>
            <person name="Fournier E."/>
            <person name="Saoud J."/>
            <person name="Faucher S.P."/>
            <person name="Bernard K."/>
            <person name="Martineau C."/>
            <person name="Longtin J."/>
        </authorList>
    </citation>
    <scope>NUCLEOTIDE SEQUENCE [LARGE SCALE GENOMIC DNA]</scope>
    <source>
        <strain evidence="14 15">ID143958</strain>
    </source>
</reference>
<keyword evidence="5 9" id="KW-0819">tRNA processing</keyword>
<evidence type="ECO:0000313" key="14">
    <source>
        <dbReference type="EMBL" id="RAP37873.1"/>
    </source>
</evidence>
<feature type="site" description="Interacts with tRNA" evidence="9">
    <location>
        <position position="93"/>
    </location>
</feature>
<keyword evidence="8 9" id="KW-0560">Oxidoreductase</keyword>
<evidence type="ECO:0000256" key="10">
    <source>
        <dbReference type="PIRNR" id="PIRNR006621"/>
    </source>
</evidence>
<dbReference type="GO" id="GO:0050660">
    <property type="term" value="F:flavin adenine dinucleotide binding"/>
    <property type="evidence" value="ECO:0007669"/>
    <property type="project" value="InterPro"/>
</dbReference>
<evidence type="ECO:0000256" key="12">
    <source>
        <dbReference type="PIRSR" id="PIRSR006621-2"/>
    </source>
</evidence>
<keyword evidence="6 9" id="KW-0521">NADP</keyword>
<comment type="similarity">
    <text evidence="9">Belongs to the Dus family. DusA subfamily.</text>
</comment>
<comment type="caution">
    <text evidence="9">Lacks conserved residue(s) required for the propagation of feature annotation.</text>
</comment>
<evidence type="ECO:0000256" key="3">
    <source>
        <dbReference type="ARBA" id="ARBA00022630"/>
    </source>
</evidence>
<comment type="function">
    <text evidence="9">Catalyzes the synthesis of 5,6-dihydrouridine (D), a modified base found in the D-loop of most tRNAs, via the reduction of the C5-C6 double bond in target uridines. Specifically modifies U20 and U20a in tRNAs.</text>
</comment>
<dbReference type="PIRSF" id="PIRSF006621">
    <property type="entry name" value="Dus"/>
    <property type="match status" value="1"/>
</dbReference>
<dbReference type="PANTHER" id="PTHR42907">
    <property type="entry name" value="FMN-LINKED OXIDOREDUCTASES SUPERFAMILY PROTEIN"/>
    <property type="match status" value="1"/>
</dbReference>
<dbReference type="InterPro" id="IPR004653">
    <property type="entry name" value="DusA"/>
</dbReference>
<dbReference type="Proteomes" id="UP000249458">
    <property type="component" value="Unassembled WGS sequence"/>
</dbReference>
<protein>
    <recommendedName>
        <fullName evidence="9">tRNA-dihydrouridine(20/20a) synthase</fullName>
        <ecNumber evidence="9">1.3.1.91</ecNumber>
    </recommendedName>
    <alternativeName>
        <fullName evidence="9">U20-specific dihydrouridine synthase</fullName>
        <shortName evidence="9">U20-specific Dus</shortName>
    </alternativeName>
    <alternativeName>
        <fullName evidence="9">tRNA-dihydrouridine synthase A</fullName>
    </alternativeName>
</protein>
<keyword evidence="3 9" id="KW-0285">Flavoprotein</keyword>
<dbReference type="SUPFAM" id="SSF51395">
    <property type="entry name" value="FMN-linked oxidoreductases"/>
    <property type="match status" value="1"/>
</dbReference>
<sequence length="336" mass="37413">MSSDAIFSPLAIAPMIDWTNTHFRVFMRLIAPRALLYTEMQTAGAIRNKPERALGYDACEHPLALQLGGSEPETLAECAKIAEERGFAEVNLNLGCPSDRVLAGRFGACMMREPSLVGECIAAMKEAVRIPVTAKTRIGIDHQDSYDFFAGFAEKIIKAGADKLIVHARKAWLHGLNPKQNRSIPPINYDYVYRLKKEFPATPMVVNGNISNLEAIKTHLEQVDGVMLGRLACDNPYALAGLHRHVYPDVPVLSRLSIFQNYMHYVKIQLEQSVPLSVLLKPVFNFYHGQSGNKEWKALLQSILQAKNAAQLDFATEWLENRESLLNSVIPEAAAL</sequence>
<feature type="binding site" evidence="9 12">
    <location>
        <begin position="229"/>
        <end position="230"/>
    </location>
    <ligand>
        <name>FMN</name>
        <dbReference type="ChEBI" id="CHEBI:58210"/>
    </ligand>
</feature>
<comment type="catalytic activity">
    <reaction evidence="9">
        <text>5,6-dihydrouridine(20a) in tRNA + NAD(+) = uridine(20a) in tRNA + NADH + H(+)</text>
        <dbReference type="Rhea" id="RHEA:53348"/>
        <dbReference type="Rhea" id="RHEA-COMP:13535"/>
        <dbReference type="Rhea" id="RHEA-COMP:13536"/>
        <dbReference type="ChEBI" id="CHEBI:15378"/>
        <dbReference type="ChEBI" id="CHEBI:57540"/>
        <dbReference type="ChEBI" id="CHEBI:57945"/>
        <dbReference type="ChEBI" id="CHEBI:65315"/>
        <dbReference type="ChEBI" id="CHEBI:74443"/>
    </reaction>
</comment>
<dbReference type="EC" id="1.3.1.91" evidence="9"/>
<evidence type="ECO:0000313" key="15">
    <source>
        <dbReference type="Proteomes" id="UP000249458"/>
    </source>
</evidence>
<gene>
    <name evidence="9" type="primary">dusA</name>
    <name evidence="14" type="ORF">B1207_02475</name>
</gene>
<dbReference type="HAMAP" id="MF_02041">
    <property type="entry name" value="DusA_subfam"/>
    <property type="match status" value="1"/>
</dbReference>
<dbReference type="Gene3D" id="3.20.20.70">
    <property type="entry name" value="Aldolase class I"/>
    <property type="match status" value="1"/>
</dbReference>
<feature type="binding site" evidence="9 12">
    <location>
        <position position="135"/>
    </location>
    <ligand>
        <name>FMN</name>
        <dbReference type="ChEBI" id="CHEBI:58210"/>
    </ligand>
</feature>
<dbReference type="NCBIfam" id="NF008774">
    <property type="entry name" value="PRK11815.1"/>
    <property type="match status" value="1"/>
</dbReference>
<dbReference type="InterPro" id="IPR018517">
    <property type="entry name" value="tRNA_hU_synthase_CS"/>
</dbReference>
<dbReference type="Pfam" id="PF01207">
    <property type="entry name" value="Dus"/>
    <property type="match status" value="1"/>
</dbReference>
<feature type="active site" description="Proton donor" evidence="9 11">
    <location>
        <position position="96"/>
    </location>
</feature>
<evidence type="ECO:0000256" key="8">
    <source>
        <dbReference type="ARBA" id="ARBA00023002"/>
    </source>
</evidence>